<proteinExistence type="inferred from homology"/>
<comment type="similarity">
    <text evidence="1 4">Belongs to the bacterial histone-like protein family.</text>
</comment>
<dbReference type="Pfam" id="PF00216">
    <property type="entry name" value="Bac_DNA_binding"/>
    <property type="match status" value="1"/>
</dbReference>
<dbReference type="Gene3D" id="4.10.520.10">
    <property type="entry name" value="IHF-like DNA-binding proteins"/>
    <property type="match status" value="1"/>
</dbReference>
<dbReference type="PANTHER" id="PTHR33175">
    <property type="entry name" value="DNA-BINDING PROTEIN HU"/>
    <property type="match status" value="1"/>
</dbReference>
<sequence length="89" mass="9920">MNKKELIDSIAQKTGVKKVEAEKVLSAYEATILETLKKGERVTIVGFGTFTVSDRKERKGRNPKTGAEMVIPAKKMPKFLVGKSFKESF</sequence>
<organism evidence="5 6">
    <name type="scientific">Candidatus Mucispirillum faecigallinarum</name>
    <dbReference type="NCBI Taxonomy" id="2838699"/>
    <lineage>
        <taxon>Bacteria</taxon>
        <taxon>Pseudomonadati</taxon>
        <taxon>Deferribacterota</taxon>
        <taxon>Deferribacteres</taxon>
        <taxon>Deferribacterales</taxon>
        <taxon>Mucispirillaceae</taxon>
        <taxon>Mucispirillum</taxon>
    </lineage>
</organism>
<dbReference type="InterPro" id="IPR020816">
    <property type="entry name" value="Histone-like_DNA-bd_CS"/>
</dbReference>
<evidence type="ECO:0000256" key="4">
    <source>
        <dbReference type="RuleBase" id="RU003939"/>
    </source>
</evidence>
<evidence type="ECO:0000313" key="6">
    <source>
        <dbReference type="Proteomes" id="UP000824176"/>
    </source>
</evidence>
<dbReference type="GO" id="GO:0030527">
    <property type="term" value="F:structural constituent of chromatin"/>
    <property type="evidence" value="ECO:0007669"/>
    <property type="project" value="InterPro"/>
</dbReference>
<dbReference type="CDD" id="cd13831">
    <property type="entry name" value="HU"/>
    <property type="match status" value="1"/>
</dbReference>
<name>A0A9D2KAT1_9BACT</name>
<dbReference type="SMART" id="SM00411">
    <property type="entry name" value="BHL"/>
    <property type="match status" value="1"/>
</dbReference>
<dbReference type="InterPro" id="IPR010992">
    <property type="entry name" value="IHF-like_DNA-bd_dom_sf"/>
</dbReference>
<keyword evidence="2" id="KW-0226">DNA condensation</keyword>
<protein>
    <submittedName>
        <fullName evidence="5">HU family DNA-binding protein</fullName>
    </submittedName>
</protein>
<keyword evidence="3 5" id="KW-0238">DNA-binding</keyword>
<dbReference type="GO" id="GO:0030261">
    <property type="term" value="P:chromosome condensation"/>
    <property type="evidence" value="ECO:0007669"/>
    <property type="project" value="UniProtKB-KW"/>
</dbReference>
<dbReference type="PANTHER" id="PTHR33175:SF3">
    <property type="entry name" value="DNA-BINDING PROTEIN HU-BETA"/>
    <property type="match status" value="1"/>
</dbReference>
<evidence type="ECO:0000256" key="2">
    <source>
        <dbReference type="ARBA" id="ARBA00023067"/>
    </source>
</evidence>
<dbReference type="PRINTS" id="PR01727">
    <property type="entry name" value="DNABINDINGHU"/>
</dbReference>
<accession>A0A9D2KAT1</accession>
<dbReference type="EMBL" id="DXAQ01000005">
    <property type="protein sequence ID" value="HIZ88371.1"/>
    <property type="molecule type" value="Genomic_DNA"/>
</dbReference>
<dbReference type="SUPFAM" id="SSF47729">
    <property type="entry name" value="IHF-like DNA-binding proteins"/>
    <property type="match status" value="1"/>
</dbReference>
<dbReference type="AlphaFoldDB" id="A0A9D2KAT1"/>
<dbReference type="GO" id="GO:0003677">
    <property type="term" value="F:DNA binding"/>
    <property type="evidence" value="ECO:0007669"/>
    <property type="project" value="UniProtKB-KW"/>
</dbReference>
<evidence type="ECO:0000256" key="1">
    <source>
        <dbReference type="ARBA" id="ARBA00010529"/>
    </source>
</evidence>
<evidence type="ECO:0000256" key="3">
    <source>
        <dbReference type="ARBA" id="ARBA00023125"/>
    </source>
</evidence>
<dbReference type="Proteomes" id="UP000824176">
    <property type="component" value="Unassembled WGS sequence"/>
</dbReference>
<gene>
    <name evidence="5" type="ORF">H9804_00355</name>
</gene>
<comment type="caution">
    <text evidence="5">The sequence shown here is derived from an EMBL/GenBank/DDBJ whole genome shotgun (WGS) entry which is preliminary data.</text>
</comment>
<reference evidence="5" key="2">
    <citation type="submission" date="2021-04" db="EMBL/GenBank/DDBJ databases">
        <authorList>
            <person name="Gilroy R."/>
        </authorList>
    </citation>
    <scope>NUCLEOTIDE SEQUENCE</scope>
    <source>
        <strain evidence="5">ChiW4-1371</strain>
    </source>
</reference>
<dbReference type="PROSITE" id="PS00045">
    <property type="entry name" value="HISTONE_LIKE"/>
    <property type="match status" value="1"/>
</dbReference>
<evidence type="ECO:0000313" key="5">
    <source>
        <dbReference type="EMBL" id="HIZ88371.1"/>
    </source>
</evidence>
<reference evidence="5" key="1">
    <citation type="journal article" date="2021" name="PeerJ">
        <title>Extensive microbial diversity within the chicken gut microbiome revealed by metagenomics and culture.</title>
        <authorList>
            <person name="Gilroy R."/>
            <person name="Ravi A."/>
            <person name="Getino M."/>
            <person name="Pursley I."/>
            <person name="Horton D.L."/>
            <person name="Alikhan N.F."/>
            <person name="Baker D."/>
            <person name="Gharbi K."/>
            <person name="Hall N."/>
            <person name="Watson M."/>
            <person name="Adriaenssens E.M."/>
            <person name="Foster-Nyarko E."/>
            <person name="Jarju S."/>
            <person name="Secka A."/>
            <person name="Antonio M."/>
            <person name="Oren A."/>
            <person name="Chaudhuri R.R."/>
            <person name="La Ragione R."/>
            <person name="Hildebrand F."/>
            <person name="Pallen M.J."/>
        </authorList>
    </citation>
    <scope>NUCLEOTIDE SEQUENCE</scope>
    <source>
        <strain evidence="5">ChiW4-1371</strain>
    </source>
</reference>
<dbReference type="InterPro" id="IPR000119">
    <property type="entry name" value="Hist_DNA-bd"/>
</dbReference>